<reference evidence="2" key="1">
    <citation type="submission" date="2021-02" db="EMBL/GenBank/DDBJ databases">
        <authorList>
            <person name="Steward A R."/>
        </authorList>
    </citation>
    <scope>NUCLEOTIDE SEQUENCE</scope>
</reference>
<evidence type="ECO:0000256" key="1">
    <source>
        <dbReference type="SAM" id="SignalP"/>
    </source>
</evidence>
<evidence type="ECO:0000313" key="2">
    <source>
        <dbReference type="EMBL" id="CAF4808314.1"/>
    </source>
</evidence>
<sequence length="218" mass="25401">MFAITLTLLIPLVLCHEGNIHLLEEEISEALRFCSLEVPKSRQRRSNNYTRIDGNKENHNQYFHERRNNSQENRIHVLNATDYDYMGFGAGDVGEKYIKTIPRPVLNYNNNSNYVYRNKRDFLAKDTDQCLSQCVFANLQVIDSRGIPREAELWNKIQTSLNSQQTRTLLKDQVHACFVELESVSEENGCSYAHKLERCLMLRISDRKTNVTQTIIKK</sequence>
<dbReference type="Gene3D" id="1.10.238.20">
    <property type="entry name" value="Pheromone/general odorant binding protein domain"/>
    <property type="match status" value="1"/>
</dbReference>
<keyword evidence="1" id="KW-0732">Signal</keyword>
<accession>A0A821PPA1</accession>
<gene>
    <name evidence="2" type="ORF">PMACD_LOCUS3883</name>
</gene>
<proteinExistence type="predicted"/>
<organism evidence="2 3">
    <name type="scientific">Pieris macdunnoughi</name>
    <dbReference type="NCBI Taxonomy" id="345717"/>
    <lineage>
        <taxon>Eukaryota</taxon>
        <taxon>Metazoa</taxon>
        <taxon>Ecdysozoa</taxon>
        <taxon>Arthropoda</taxon>
        <taxon>Hexapoda</taxon>
        <taxon>Insecta</taxon>
        <taxon>Pterygota</taxon>
        <taxon>Neoptera</taxon>
        <taxon>Endopterygota</taxon>
        <taxon>Lepidoptera</taxon>
        <taxon>Glossata</taxon>
        <taxon>Ditrysia</taxon>
        <taxon>Papilionoidea</taxon>
        <taxon>Pieridae</taxon>
        <taxon>Pierinae</taxon>
        <taxon>Pieris</taxon>
    </lineage>
</organism>
<name>A0A821PPA1_9NEOP</name>
<protein>
    <submittedName>
        <fullName evidence="2">Uncharacterized protein</fullName>
    </submittedName>
</protein>
<evidence type="ECO:0000313" key="3">
    <source>
        <dbReference type="Proteomes" id="UP000663880"/>
    </source>
</evidence>
<dbReference type="EMBL" id="CAJOBZ010000006">
    <property type="protein sequence ID" value="CAF4808314.1"/>
    <property type="molecule type" value="Genomic_DNA"/>
</dbReference>
<comment type="caution">
    <text evidence="2">The sequence shown here is derived from an EMBL/GenBank/DDBJ whole genome shotgun (WGS) entry which is preliminary data.</text>
</comment>
<dbReference type="InterPro" id="IPR006170">
    <property type="entry name" value="PBP/GOBP"/>
</dbReference>
<dbReference type="Proteomes" id="UP000663880">
    <property type="component" value="Unassembled WGS sequence"/>
</dbReference>
<dbReference type="SUPFAM" id="SSF47565">
    <property type="entry name" value="Insect pheromone/odorant-binding proteins"/>
    <property type="match status" value="1"/>
</dbReference>
<feature type="chain" id="PRO_5032568564" evidence="1">
    <location>
        <begin position="16"/>
        <end position="218"/>
    </location>
</feature>
<dbReference type="AlphaFoldDB" id="A0A821PPA1"/>
<dbReference type="OrthoDB" id="6774671at2759"/>
<dbReference type="InterPro" id="IPR036728">
    <property type="entry name" value="PBP_GOBP_sf"/>
</dbReference>
<feature type="signal peptide" evidence="1">
    <location>
        <begin position="1"/>
        <end position="15"/>
    </location>
</feature>
<keyword evidence="3" id="KW-1185">Reference proteome</keyword>
<dbReference type="Pfam" id="PF01395">
    <property type="entry name" value="PBP_GOBP"/>
    <property type="match status" value="1"/>
</dbReference>
<dbReference type="GO" id="GO:0005549">
    <property type="term" value="F:odorant binding"/>
    <property type="evidence" value="ECO:0007669"/>
    <property type="project" value="InterPro"/>
</dbReference>